<keyword evidence="1" id="KW-0067">ATP-binding</keyword>
<feature type="domain" description="ATP-grasp" evidence="3">
    <location>
        <begin position="152"/>
        <end position="359"/>
    </location>
</feature>
<dbReference type="SUPFAM" id="SSF56059">
    <property type="entry name" value="Glutathione synthetase ATP-binding domain-like"/>
    <property type="match status" value="1"/>
</dbReference>
<proteinExistence type="predicted"/>
<dbReference type="PROSITE" id="PS50975">
    <property type="entry name" value="ATP_GRASP"/>
    <property type="match status" value="1"/>
</dbReference>
<organism evidence="4 5">
    <name type="scientific">Myceligenerans crystallogenes</name>
    <dbReference type="NCBI Taxonomy" id="316335"/>
    <lineage>
        <taxon>Bacteria</taxon>
        <taxon>Bacillati</taxon>
        <taxon>Actinomycetota</taxon>
        <taxon>Actinomycetes</taxon>
        <taxon>Micrococcales</taxon>
        <taxon>Promicromonosporaceae</taxon>
        <taxon>Myceligenerans</taxon>
    </lineage>
</organism>
<evidence type="ECO:0000256" key="1">
    <source>
        <dbReference type="PROSITE-ProRule" id="PRU00409"/>
    </source>
</evidence>
<evidence type="ECO:0000313" key="4">
    <source>
        <dbReference type="EMBL" id="GAA1871552.1"/>
    </source>
</evidence>
<keyword evidence="4" id="KW-0436">Ligase</keyword>
<evidence type="ECO:0000256" key="2">
    <source>
        <dbReference type="SAM" id="MobiDB-lite"/>
    </source>
</evidence>
<comment type="caution">
    <text evidence="4">The sequence shown here is derived from an EMBL/GenBank/DDBJ whole genome shotgun (WGS) entry which is preliminary data.</text>
</comment>
<name>A0ABP4ZTX3_9MICO</name>
<keyword evidence="1" id="KW-0547">Nucleotide-binding</keyword>
<evidence type="ECO:0000313" key="5">
    <source>
        <dbReference type="Proteomes" id="UP001501094"/>
    </source>
</evidence>
<keyword evidence="5" id="KW-1185">Reference proteome</keyword>
<reference evidence="5" key="1">
    <citation type="journal article" date="2019" name="Int. J. Syst. Evol. Microbiol.">
        <title>The Global Catalogue of Microorganisms (GCM) 10K type strain sequencing project: providing services to taxonomists for standard genome sequencing and annotation.</title>
        <authorList>
            <consortium name="The Broad Institute Genomics Platform"/>
            <consortium name="The Broad Institute Genome Sequencing Center for Infectious Disease"/>
            <person name="Wu L."/>
            <person name="Ma J."/>
        </authorList>
    </citation>
    <scope>NUCLEOTIDE SEQUENCE [LARGE SCALE GENOMIC DNA]</scope>
    <source>
        <strain evidence="5">JCM 14326</strain>
    </source>
</reference>
<dbReference type="Gene3D" id="3.30.470.20">
    <property type="entry name" value="ATP-grasp fold, B domain"/>
    <property type="match status" value="1"/>
</dbReference>
<evidence type="ECO:0000259" key="3">
    <source>
        <dbReference type="PROSITE" id="PS50975"/>
    </source>
</evidence>
<protein>
    <submittedName>
        <fullName evidence="4">Carboxylate--amine ligase</fullName>
    </submittedName>
</protein>
<dbReference type="RefSeq" id="WP_344105117.1">
    <property type="nucleotide sequence ID" value="NZ_BAAANL010000007.1"/>
</dbReference>
<dbReference type="GO" id="GO:0016874">
    <property type="term" value="F:ligase activity"/>
    <property type="evidence" value="ECO:0007669"/>
    <property type="project" value="UniProtKB-KW"/>
</dbReference>
<gene>
    <name evidence="4" type="ORF">GCM10009751_33490</name>
</gene>
<dbReference type="Pfam" id="PF02786">
    <property type="entry name" value="CPSase_L_D2"/>
    <property type="match status" value="1"/>
</dbReference>
<dbReference type="InterPro" id="IPR011761">
    <property type="entry name" value="ATP-grasp"/>
</dbReference>
<dbReference type="Proteomes" id="UP001501094">
    <property type="component" value="Unassembled WGS sequence"/>
</dbReference>
<accession>A0ABP4ZTX3</accession>
<feature type="region of interest" description="Disordered" evidence="2">
    <location>
        <begin position="1"/>
        <end position="23"/>
    </location>
</feature>
<dbReference type="InterPro" id="IPR005479">
    <property type="entry name" value="CPAse_ATP-bd"/>
</dbReference>
<sequence length="446" mass="48375">MRGIPRDLGADGGGAAAPSSSAGGGDAVIDGANTIAVGVGGDVGTYALIRAFHEQYGVTGVVLSSVATRPMQDSAIVTNVVVPNLDDTETFLTSLEQVAAQHPGKKPILLTNADWFVREVITHRERLEAAGYVTPYPTLEVLEQVSSKEGFAEVCDRLGIPTPRTVVADIPKLTAQGGRAAVAELELDLQFPLIGKPSNSADWHYVSFPGKAKIHHLDSREELDEVLGHLIDAGYPSAFLVQEFIPGDETQMRSLTAYRDSSGVVTLLATGRVLLEEHTPGTLGIPAAILVEPYDDAMEAASRFLEATGYVGFANFDYKLDPRTGRHVYFEVNPRIGRNNFYVTAGGANVARVLVEDQVLGRPIPPLRATTEVLYTVVPFGLLLRYVLDPGLKARLKRLKAEGKVVNPLRYEGDSGLKRRLIVEAITQNYRRKYAQYYPEPTTTGY</sequence>
<dbReference type="EMBL" id="BAAANL010000007">
    <property type="protein sequence ID" value="GAA1871552.1"/>
    <property type="molecule type" value="Genomic_DNA"/>
</dbReference>